<evidence type="ECO:0000313" key="2">
    <source>
        <dbReference type="EMBL" id="CAG8012434.1"/>
    </source>
</evidence>
<feature type="region of interest" description="Disordered" evidence="1">
    <location>
        <begin position="78"/>
        <end position="98"/>
    </location>
</feature>
<evidence type="ECO:0008006" key="4">
    <source>
        <dbReference type="Google" id="ProtNLM"/>
    </source>
</evidence>
<feature type="region of interest" description="Disordered" evidence="1">
    <location>
        <begin position="1042"/>
        <end position="1071"/>
    </location>
</feature>
<feature type="compositionally biased region" description="Acidic residues" evidence="1">
    <location>
        <begin position="684"/>
        <end position="697"/>
    </location>
</feature>
<name>A0A9W4HHA0_PENOL</name>
<feature type="region of interest" description="Disordered" evidence="1">
    <location>
        <begin position="160"/>
        <end position="219"/>
    </location>
</feature>
<feature type="compositionally biased region" description="Basic and acidic residues" evidence="1">
    <location>
        <begin position="574"/>
        <end position="586"/>
    </location>
</feature>
<feature type="compositionally biased region" description="Basic and acidic residues" evidence="1">
    <location>
        <begin position="400"/>
        <end position="412"/>
    </location>
</feature>
<feature type="compositionally biased region" description="Basic and acidic residues" evidence="1">
    <location>
        <begin position="1177"/>
        <end position="1187"/>
    </location>
</feature>
<feature type="region of interest" description="Disordered" evidence="1">
    <location>
        <begin position="498"/>
        <end position="913"/>
    </location>
</feature>
<feature type="compositionally biased region" description="Polar residues" evidence="1">
    <location>
        <begin position="750"/>
        <end position="785"/>
    </location>
</feature>
<feature type="compositionally biased region" description="Polar residues" evidence="1">
    <location>
        <begin position="160"/>
        <end position="178"/>
    </location>
</feature>
<dbReference type="Proteomes" id="UP001153618">
    <property type="component" value="Unassembled WGS sequence"/>
</dbReference>
<feature type="compositionally biased region" description="Polar residues" evidence="1">
    <location>
        <begin position="515"/>
        <end position="530"/>
    </location>
</feature>
<keyword evidence="3" id="KW-1185">Reference proteome</keyword>
<feature type="compositionally biased region" description="Polar residues" evidence="1">
    <location>
        <begin position="728"/>
        <end position="740"/>
    </location>
</feature>
<feature type="region of interest" description="Disordered" evidence="1">
    <location>
        <begin position="244"/>
        <end position="438"/>
    </location>
</feature>
<feature type="compositionally biased region" description="Polar residues" evidence="1">
    <location>
        <begin position="653"/>
        <end position="670"/>
    </location>
</feature>
<feature type="compositionally biased region" description="Low complexity" evidence="1">
    <location>
        <begin position="188"/>
        <end position="202"/>
    </location>
</feature>
<feature type="compositionally biased region" description="Acidic residues" evidence="1">
    <location>
        <begin position="1188"/>
        <end position="1197"/>
    </location>
</feature>
<feature type="compositionally biased region" description="Basic and acidic residues" evidence="1">
    <location>
        <begin position="271"/>
        <end position="284"/>
    </location>
</feature>
<gene>
    <name evidence="2" type="ORF">POLS_LOCUS2166</name>
</gene>
<proteinExistence type="predicted"/>
<evidence type="ECO:0000256" key="1">
    <source>
        <dbReference type="SAM" id="MobiDB-lite"/>
    </source>
</evidence>
<feature type="compositionally biased region" description="Acidic residues" evidence="1">
    <location>
        <begin position="1116"/>
        <end position="1136"/>
    </location>
</feature>
<reference evidence="2" key="1">
    <citation type="submission" date="2021-07" db="EMBL/GenBank/DDBJ databases">
        <authorList>
            <person name="Branca A.L. A."/>
        </authorList>
    </citation>
    <scope>NUCLEOTIDE SEQUENCE</scope>
</reference>
<feature type="region of interest" description="Disordered" evidence="1">
    <location>
        <begin position="1090"/>
        <end position="1251"/>
    </location>
</feature>
<comment type="caution">
    <text evidence="2">The sequence shown here is derived from an EMBL/GenBank/DDBJ whole genome shotgun (WGS) entry which is preliminary data.</text>
</comment>
<accession>A0A9W4HHA0</accession>
<organism evidence="2 3">
    <name type="scientific">Penicillium olsonii</name>
    <dbReference type="NCBI Taxonomy" id="99116"/>
    <lineage>
        <taxon>Eukaryota</taxon>
        <taxon>Fungi</taxon>
        <taxon>Dikarya</taxon>
        <taxon>Ascomycota</taxon>
        <taxon>Pezizomycotina</taxon>
        <taxon>Eurotiomycetes</taxon>
        <taxon>Eurotiomycetidae</taxon>
        <taxon>Eurotiales</taxon>
        <taxon>Aspergillaceae</taxon>
        <taxon>Penicillium</taxon>
    </lineage>
</organism>
<feature type="compositionally biased region" description="Polar residues" evidence="1">
    <location>
        <begin position="1058"/>
        <end position="1071"/>
    </location>
</feature>
<feature type="compositionally biased region" description="Polar residues" evidence="1">
    <location>
        <begin position="333"/>
        <end position="357"/>
    </location>
</feature>
<protein>
    <recommendedName>
        <fullName evidence="4">Telomere replication protein EST3</fullName>
    </recommendedName>
</protein>
<feature type="compositionally biased region" description="Polar residues" evidence="1">
    <location>
        <begin position="1165"/>
        <end position="1175"/>
    </location>
</feature>
<feature type="compositionally biased region" description="Basic and acidic residues" evidence="1">
    <location>
        <begin position="1231"/>
        <end position="1245"/>
    </location>
</feature>
<dbReference type="OrthoDB" id="3538943at2759"/>
<feature type="compositionally biased region" description="Low complexity" evidence="1">
    <location>
        <begin position="1042"/>
        <end position="1057"/>
    </location>
</feature>
<feature type="compositionally biased region" description="Low complexity" evidence="1">
    <location>
        <begin position="814"/>
        <end position="827"/>
    </location>
</feature>
<feature type="compositionally biased region" description="Basic and acidic residues" evidence="1">
    <location>
        <begin position="532"/>
        <end position="543"/>
    </location>
</feature>
<feature type="compositionally biased region" description="Low complexity" evidence="1">
    <location>
        <begin position="706"/>
        <end position="722"/>
    </location>
</feature>
<sequence>MDPVSPWIAALAERSLSFYLGRHDDGIKVEDCGSSLTFSFGDTPHKTATVVTWGQGDSSRRATLTDSQNQIDVVVSPDSPNLSGAASPCPPTTKGGPRHLVELPELKLVFIYSASTPELELRISRFHIRQNAVPKADTPKPKLRKVSKLKPLIAQVYRKAQNNRGDLQSHGRNNTALGRTTLPPEEPSGVSKQSQKDSGSQGFHSQAAPHDLHSVHKSNFNTGRVSLGDSKELLAYYANPQHQNTSIANKASPGGGDRQQAPLNNDTEFAVPKKPDIRSPRERSATTSRSEQGPELPSNNAEAERAAENNAESASTNIHVTKSTEVLAEGHTSHAQQTVSSRVDIGPNQTIETSDTRQPSKKRHRESIGEQPNSTQNKVLGVADLRNPEDASPLSKRQRTNGEEAMRVDSTRVENLSTERMSPVPSVQGISKKPDRANMPMINHWEGMTKIPASEIEIPKDQAELLEELKWLPREPGVYAPLCHVPPRLLSQWNDIAQQRNRRSKQPEKSPEPTPTTHPQGTNPSTVDYSSESEKLSWDESSREGSPQNALPEDTPPRHTVQVFPDTQDSISQSKKDDDRDMDSRAQTRSPSMRPKAVDPDTTSATAAKEPSRSPEKLSVGPSRDQNSGRAAGNAPSFNPKIPASPDIRIGDQPSTPIKHSPRRQSNSAKKTAASGPQDKEMPDDSDDSDDSADEMEASVPFALGQSVPLSSQPHSSGSSLVVDERNNIQVVETPVINTTRRNKPKPSPEASSSQQIPSEDPRTLSSSRVRNTYCSQESQRQNAASHGAIDPSQSEKDNKSPLVNRLGFGTQTSSLLAPSQASPQSSAEVVPDSSKLTRRQRGSSIFHLESDDTSSVHFASSHPPAISHSGEIGQDYTKSQSGPDQAPKVSESPSQPSRVPPPGDNNHGDEETRVPNVELVTRRQSYLGQADNSAEAQLIYTNFCNAYPSYSGQFSHFTNMCSKLHATRAKGSLKRSFLWDDFIILNLEEYPNYLEKNASQGSEAMEYEEFFCSNFSRPQHKKRNLTARGIEVAASQSVAAASQESQSASSQAKSEAGTNQDQPIQGENVNPSFTASLVNKFSELHARSFGQDLGPSAGPPPIPAATQASPKLSDDTSEDTSDGSSDDTDSYDGTDSDGTPSIKEEEVEDDVSIAPAGEREMTDSTESSTHSASLQPDHKIGETVPKDEDDFDDTPEPNDTHHETASIELGDDYIDRQPPVSPSITPVAAHDTDPDHEPQPEQERSTWFSSLKNLIPPRNMVSTNPRWSDDPNTPFKRWAYQDQNLLVEINRRGGTRVEVDERGVILRPTYNREPKGPR</sequence>
<evidence type="ECO:0000313" key="3">
    <source>
        <dbReference type="Proteomes" id="UP001153618"/>
    </source>
</evidence>
<dbReference type="EMBL" id="CAJVOS010000013">
    <property type="protein sequence ID" value="CAG8012434.1"/>
    <property type="molecule type" value="Genomic_DNA"/>
</dbReference>